<organism evidence="1 2">
    <name type="scientific">Palaeococcus pacificus DY20341</name>
    <dbReference type="NCBI Taxonomy" id="1343739"/>
    <lineage>
        <taxon>Archaea</taxon>
        <taxon>Methanobacteriati</taxon>
        <taxon>Methanobacteriota</taxon>
        <taxon>Thermococci</taxon>
        <taxon>Thermococcales</taxon>
        <taxon>Thermococcaceae</taxon>
        <taxon>Palaeococcus</taxon>
    </lineage>
</organism>
<dbReference type="SUPFAM" id="SSF81585">
    <property type="entry name" value="PsbU/PolX domain-like"/>
    <property type="match status" value="1"/>
</dbReference>
<dbReference type="RefSeq" id="WP_048164155.1">
    <property type="nucleotide sequence ID" value="NZ_CP006019.1"/>
</dbReference>
<dbReference type="OrthoDB" id="316727at2157"/>
<dbReference type="HOGENOM" id="CLU_1567042_0_0_2"/>
<sequence>MNPRAEAERLGYKIVYVPHEVIKDYNACYRVIYDGKLIYPPAADKLGIPLNEIWISERFREYERYILFHELQEIKHRAEGLSVEEAHKKALKDEIELFSGDPIWERLKREINIVSEDDLRSLHGIGRILAWRIMISRPYESMEELLKVPGIGKKRFEVLKRKLFCMGDTLKKEDVAKTNEK</sequence>
<dbReference type="eggNOG" id="arCOG14866">
    <property type="taxonomic scope" value="Archaea"/>
</dbReference>
<evidence type="ECO:0000313" key="2">
    <source>
        <dbReference type="Proteomes" id="UP000027981"/>
    </source>
</evidence>
<dbReference type="GeneID" id="24841324"/>
<dbReference type="Proteomes" id="UP000027981">
    <property type="component" value="Chromosome"/>
</dbReference>
<dbReference type="AlphaFoldDB" id="A0A075LRT1"/>
<reference evidence="2" key="1">
    <citation type="submission" date="2013-06" db="EMBL/GenBank/DDBJ databases">
        <title>Complete Genome Sequence of Hyperthermophilic Palaeococcus pacificus DY20341T, Isolated from a Deep-Sea Hydrothermal Sediments.</title>
        <authorList>
            <person name="Zeng X."/>
            <person name="Shao Z."/>
        </authorList>
    </citation>
    <scope>NUCLEOTIDE SEQUENCE [LARGE SCALE GENOMIC DNA]</scope>
    <source>
        <strain evidence="2">DY20341</strain>
    </source>
</reference>
<protein>
    <recommendedName>
        <fullName evidence="3">Helix-hairpin-helix DNA-binding motif class 1 domain-containing protein</fullName>
    </recommendedName>
</protein>
<dbReference type="Pfam" id="PF12836">
    <property type="entry name" value="HHH_3"/>
    <property type="match status" value="1"/>
</dbReference>
<accession>A0A075LRT1</accession>
<gene>
    <name evidence="1" type="ORF">PAP_00950</name>
</gene>
<dbReference type="Gene3D" id="1.10.150.320">
    <property type="entry name" value="Photosystem II 12 kDa extrinsic protein"/>
    <property type="match status" value="1"/>
</dbReference>
<evidence type="ECO:0008006" key="3">
    <source>
        <dbReference type="Google" id="ProtNLM"/>
    </source>
</evidence>
<name>A0A075LRT1_9EURY</name>
<dbReference type="EMBL" id="CP006019">
    <property type="protein sequence ID" value="AIF68632.1"/>
    <property type="molecule type" value="Genomic_DNA"/>
</dbReference>
<keyword evidence="2" id="KW-1185">Reference proteome</keyword>
<dbReference type="KEGG" id="ppac:PAP_00950"/>
<evidence type="ECO:0000313" key="1">
    <source>
        <dbReference type="EMBL" id="AIF68632.1"/>
    </source>
</evidence>
<reference evidence="1 2" key="2">
    <citation type="journal article" date="2015" name="Genome Announc.">
        <title>Complete Genome Sequence of Hyperthermophilic Piezophilic Archaeon Palaeococcus pacificus DY20341T, Isolated from Deep-Sea Hydrothermal Sediments.</title>
        <authorList>
            <person name="Zeng X."/>
            <person name="Jebbar M."/>
            <person name="Shao Z."/>
        </authorList>
    </citation>
    <scope>NUCLEOTIDE SEQUENCE [LARGE SCALE GENOMIC DNA]</scope>
    <source>
        <strain evidence="1 2">DY20341</strain>
    </source>
</reference>
<proteinExistence type="predicted"/>